<keyword evidence="3 6" id="KW-1133">Transmembrane helix</keyword>
<protein>
    <recommendedName>
        <fullName evidence="9">G protein-coupled receptor</fullName>
    </recommendedName>
</protein>
<evidence type="ECO:0000256" key="4">
    <source>
        <dbReference type="ARBA" id="ARBA00023136"/>
    </source>
</evidence>
<keyword evidence="8" id="KW-1185">Reference proteome</keyword>
<dbReference type="PANTHER" id="PTHR31357">
    <property type="entry name" value="SERPENTINE RECEPTOR CLASS ALPHA-10"/>
    <property type="match status" value="1"/>
</dbReference>
<gene>
    <name evidence="7" type="ORF">PMAYCL1PPCAC_13369</name>
</gene>
<sequence>LIFGVCYAVFGFQDYPLDGMASYCPGYTKTRTNLLLFSSFVMMFVDLLNVVFAFVLIRYNRRKIRDLSTASLAVKFRHRQTLHSIQQLLPVAFFHLVCFTVQYVGYQVALSLPLPEVEYVAINGFIYMMPYYCFLCPAILLLLMMIE</sequence>
<comment type="caution">
    <text evidence="7">The sequence shown here is derived from an EMBL/GenBank/DDBJ whole genome shotgun (WGS) entry which is preliminary data.</text>
</comment>
<dbReference type="GO" id="GO:0004984">
    <property type="term" value="F:olfactory receptor activity"/>
    <property type="evidence" value="ECO:0007669"/>
    <property type="project" value="TreeGrafter"/>
</dbReference>
<organism evidence="7 8">
    <name type="scientific">Pristionchus mayeri</name>
    <dbReference type="NCBI Taxonomy" id="1317129"/>
    <lineage>
        <taxon>Eukaryota</taxon>
        <taxon>Metazoa</taxon>
        <taxon>Ecdysozoa</taxon>
        <taxon>Nematoda</taxon>
        <taxon>Chromadorea</taxon>
        <taxon>Rhabditida</taxon>
        <taxon>Rhabditina</taxon>
        <taxon>Diplogasteromorpha</taxon>
        <taxon>Diplogasteroidea</taxon>
        <taxon>Neodiplogasteridae</taxon>
        <taxon>Pristionchus</taxon>
    </lineage>
</organism>
<name>A0AAN5CGJ4_9BILA</name>
<dbReference type="Proteomes" id="UP001328107">
    <property type="component" value="Unassembled WGS sequence"/>
</dbReference>
<feature type="non-terminal residue" evidence="7">
    <location>
        <position position="147"/>
    </location>
</feature>
<evidence type="ECO:0000256" key="2">
    <source>
        <dbReference type="ARBA" id="ARBA00022692"/>
    </source>
</evidence>
<dbReference type="PANTHER" id="PTHR31357:SF5">
    <property type="entry name" value="SERPENTINE RECEPTOR CLASS ALPHA-1-RELATED"/>
    <property type="match status" value="1"/>
</dbReference>
<feature type="transmembrane region" description="Helical" evidence="6">
    <location>
        <begin position="125"/>
        <end position="146"/>
    </location>
</feature>
<evidence type="ECO:0000313" key="8">
    <source>
        <dbReference type="Proteomes" id="UP001328107"/>
    </source>
</evidence>
<dbReference type="Pfam" id="PF10292">
    <property type="entry name" value="7TM_GPCR_Srab"/>
    <property type="match status" value="1"/>
</dbReference>
<comment type="subcellular location">
    <subcellularLocation>
        <location evidence="1">Membrane</location>
        <topology evidence="1">Multi-pass membrane protein</topology>
    </subcellularLocation>
</comment>
<feature type="non-terminal residue" evidence="7">
    <location>
        <position position="1"/>
    </location>
</feature>
<dbReference type="InterPro" id="IPR051080">
    <property type="entry name" value="Nematode_rcpt-like_serp_alpha"/>
</dbReference>
<evidence type="ECO:0000313" key="7">
    <source>
        <dbReference type="EMBL" id="GMR43174.1"/>
    </source>
</evidence>
<evidence type="ECO:0000256" key="5">
    <source>
        <dbReference type="ARBA" id="ARBA00037994"/>
    </source>
</evidence>
<evidence type="ECO:0000256" key="3">
    <source>
        <dbReference type="ARBA" id="ARBA00022989"/>
    </source>
</evidence>
<feature type="transmembrane region" description="Helical" evidence="6">
    <location>
        <begin position="35"/>
        <end position="57"/>
    </location>
</feature>
<feature type="transmembrane region" description="Helical" evidence="6">
    <location>
        <begin position="85"/>
        <end position="105"/>
    </location>
</feature>
<evidence type="ECO:0000256" key="1">
    <source>
        <dbReference type="ARBA" id="ARBA00004141"/>
    </source>
</evidence>
<proteinExistence type="inferred from homology"/>
<evidence type="ECO:0008006" key="9">
    <source>
        <dbReference type="Google" id="ProtNLM"/>
    </source>
</evidence>
<dbReference type="GO" id="GO:0016020">
    <property type="term" value="C:membrane"/>
    <property type="evidence" value="ECO:0007669"/>
    <property type="project" value="UniProtKB-SubCell"/>
</dbReference>
<dbReference type="AlphaFoldDB" id="A0AAN5CGJ4"/>
<dbReference type="EMBL" id="BTRK01000003">
    <property type="protein sequence ID" value="GMR43174.1"/>
    <property type="molecule type" value="Genomic_DNA"/>
</dbReference>
<evidence type="ECO:0000256" key="6">
    <source>
        <dbReference type="SAM" id="Phobius"/>
    </source>
</evidence>
<comment type="similarity">
    <text evidence="5">Belongs to the nematode receptor-like protein sra family.</text>
</comment>
<reference evidence="8" key="1">
    <citation type="submission" date="2022-10" db="EMBL/GenBank/DDBJ databases">
        <title>Genome assembly of Pristionchus species.</title>
        <authorList>
            <person name="Yoshida K."/>
            <person name="Sommer R.J."/>
        </authorList>
    </citation>
    <scope>NUCLEOTIDE SEQUENCE [LARGE SCALE GENOMIC DNA]</scope>
    <source>
        <strain evidence="8">RS5460</strain>
    </source>
</reference>
<accession>A0AAN5CGJ4</accession>
<dbReference type="InterPro" id="IPR019408">
    <property type="entry name" value="7TM_GPCR_serpentine_rcpt_Srab"/>
</dbReference>
<keyword evidence="2 6" id="KW-0812">Transmembrane</keyword>
<keyword evidence="4 6" id="KW-0472">Membrane</keyword>